<dbReference type="AlphaFoldDB" id="Q9HMV5"/>
<dbReference type="PATRIC" id="fig|64091.14.peg.1834"/>
<evidence type="ECO:0000313" key="2">
    <source>
        <dbReference type="Proteomes" id="UP000000554"/>
    </source>
</evidence>
<dbReference type="HOGENOM" id="CLU_2581322_0_0_2"/>
<sequence length="80" mass="7941">MGVDEGRQPVCVVVAGGGDEAAAADAVAAMLASVEPVVGAASEPAVLRAFFDVSEAEMAAVDGSLAGVVRERVALLDVEK</sequence>
<keyword evidence="2" id="KW-1185">Reference proteome</keyword>
<organism evidence="1 2">
    <name type="scientific">Halobacterium salinarum (strain ATCC 700922 / JCM 11081 / NRC-1)</name>
    <name type="common">Halobacterium halobium</name>
    <dbReference type="NCBI Taxonomy" id="64091"/>
    <lineage>
        <taxon>Archaea</taxon>
        <taxon>Methanobacteriati</taxon>
        <taxon>Methanobacteriota</taxon>
        <taxon>Stenosarchaea group</taxon>
        <taxon>Halobacteria</taxon>
        <taxon>Halobacteriales</taxon>
        <taxon>Halobacteriaceae</taxon>
        <taxon>Halobacterium</taxon>
        <taxon>Halobacterium salinarum NRC-34001</taxon>
    </lineage>
</organism>
<proteinExistence type="predicted"/>
<protein>
    <submittedName>
        <fullName evidence="1">Uncharacterized protein</fullName>
    </submittedName>
</protein>
<dbReference type="PaxDb" id="64091-VNG_2369C"/>
<dbReference type="NCBIfam" id="NF011465">
    <property type="entry name" value="PRK14886.1-1"/>
    <property type="match status" value="1"/>
</dbReference>
<reference evidence="1 2" key="1">
    <citation type="journal article" date="2000" name="Proc. Natl. Acad. Sci. U.S.A.">
        <title>Genome sequence of Halobacterium species NRC-1.</title>
        <authorList>
            <person name="Ng W.V."/>
            <person name="Kennedy S.P."/>
            <person name="Mahairas G.G."/>
            <person name="Berquist B."/>
            <person name="Pan M."/>
            <person name="Shukla H.D."/>
            <person name="Lasky S.R."/>
            <person name="Baliga N.S."/>
            <person name="Thorsson V."/>
            <person name="Sbrogna J."/>
            <person name="Swartzell S."/>
            <person name="Weir D."/>
            <person name="Hall J."/>
            <person name="Dahl T.A."/>
            <person name="Welti R."/>
            <person name="Goo Y.A."/>
            <person name="Leithauser B."/>
            <person name="Keller K."/>
            <person name="Cruz R."/>
            <person name="Danson M.J."/>
            <person name="Hough D.W."/>
            <person name="Maddocks D.G."/>
            <person name="Jablonski P.E."/>
            <person name="Krebs M.P."/>
            <person name="Angevine C.M."/>
            <person name="Dale H."/>
            <person name="Isenbarger T.A."/>
            <person name="Peck R.F."/>
            <person name="Pohlschroder M."/>
            <person name="Spudich J.L."/>
            <person name="Jung K.W."/>
            <person name="Alam M."/>
            <person name="Freitas T."/>
            <person name="Hou S."/>
            <person name="Daniels C.J."/>
            <person name="Dennis P.P."/>
            <person name="Omer A.D."/>
            <person name="Ebhardt H."/>
            <person name="Lowe T.M."/>
            <person name="Liang P."/>
            <person name="Riley M."/>
            <person name="Hood L."/>
            <person name="DasSarma S."/>
        </authorList>
    </citation>
    <scope>NUCLEOTIDE SEQUENCE [LARGE SCALE GENOMIC DNA]</scope>
    <source>
        <strain evidence="2">ATCC 700922 / JCM 11081 / NRC-1</strain>
    </source>
</reference>
<dbReference type="STRING" id="64091.VNG_2369C"/>
<name>Q9HMV5_HALSA</name>
<dbReference type="EMBL" id="AE004437">
    <property type="protein sequence ID" value="AAG20466.1"/>
    <property type="molecule type" value="Genomic_DNA"/>
</dbReference>
<dbReference type="InParanoid" id="Q9HMV5"/>
<dbReference type="Proteomes" id="UP000000554">
    <property type="component" value="Chromosome"/>
</dbReference>
<evidence type="ECO:0000313" key="1">
    <source>
        <dbReference type="EMBL" id="AAG20466.1"/>
    </source>
</evidence>
<accession>Q9HMV5</accession>
<dbReference type="PIR" id="F84387">
    <property type="entry name" value="F84387"/>
</dbReference>
<gene>
    <name evidence="1" type="ordered locus">VNG_2369C</name>
</gene>
<dbReference type="KEGG" id="hal:VNG_2369C"/>